<dbReference type="AlphaFoldDB" id="S8DB10"/>
<protein>
    <submittedName>
        <fullName evidence="1">Uncharacterized protein</fullName>
    </submittedName>
</protein>
<reference evidence="1 2" key="1">
    <citation type="journal article" date="2013" name="BMC Genomics">
        <title>The miniature genome of a carnivorous plant Genlisea aurea contains a low number of genes and short non-coding sequences.</title>
        <authorList>
            <person name="Leushkin E.V."/>
            <person name="Sutormin R.A."/>
            <person name="Nabieva E.R."/>
            <person name="Penin A.A."/>
            <person name="Kondrashov A.S."/>
            <person name="Logacheva M.D."/>
        </authorList>
    </citation>
    <scope>NUCLEOTIDE SEQUENCE [LARGE SCALE GENOMIC DNA]</scope>
</reference>
<evidence type="ECO:0000313" key="2">
    <source>
        <dbReference type="Proteomes" id="UP000015453"/>
    </source>
</evidence>
<dbReference type="OrthoDB" id="1909920at2759"/>
<accession>S8DB10</accession>
<organism evidence="1 2">
    <name type="scientific">Genlisea aurea</name>
    <dbReference type="NCBI Taxonomy" id="192259"/>
    <lineage>
        <taxon>Eukaryota</taxon>
        <taxon>Viridiplantae</taxon>
        <taxon>Streptophyta</taxon>
        <taxon>Embryophyta</taxon>
        <taxon>Tracheophyta</taxon>
        <taxon>Spermatophyta</taxon>
        <taxon>Magnoliopsida</taxon>
        <taxon>eudicotyledons</taxon>
        <taxon>Gunneridae</taxon>
        <taxon>Pentapetalae</taxon>
        <taxon>asterids</taxon>
        <taxon>lamiids</taxon>
        <taxon>Lamiales</taxon>
        <taxon>Lentibulariaceae</taxon>
        <taxon>Genlisea</taxon>
    </lineage>
</organism>
<dbReference type="Proteomes" id="UP000015453">
    <property type="component" value="Unassembled WGS sequence"/>
</dbReference>
<proteinExistence type="predicted"/>
<comment type="caution">
    <text evidence="1">The sequence shown here is derived from an EMBL/GenBank/DDBJ whole genome shotgun (WGS) entry which is preliminary data.</text>
</comment>
<dbReference type="EMBL" id="AUSU01000009">
    <property type="protein sequence ID" value="EPS74701.1"/>
    <property type="molecule type" value="Genomic_DNA"/>
</dbReference>
<name>S8DB10_9LAMI</name>
<sequence>MAYSDSELGVFPFLEAQATYGRSTRKGAQTKVLFLGHLIGVIQMDQEKIRSVVDWEVAKKEKNKRLQGPLSDILHLHQRLLCALALSAAELAGLKLRWMMMKT</sequence>
<keyword evidence="2" id="KW-1185">Reference proteome</keyword>
<evidence type="ECO:0000313" key="1">
    <source>
        <dbReference type="EMBL" id="EPS74701.1"/>
    </source>
</evidence>
<gene>
    <name evidence="1" type="ORF">M569_00076</name>
</gene>